<protein>
    <recommendedName>
        <fullName evidence="3">Ankyrin repeat protein</fullName>
    </recommendedName>
</protein>
<dbReference type="Proteomes" id="UP000613768">
    <property type="component" value="Unassembled WGS sequence"/>
</dbReference>
<dbReference type="EMBL" id="JACYTR010000068">
    <property type="protein sequence ID" value="MBD8527867.1"/>
    <property type="molecule type" value="Genomic_DNA"/>
</dbReference>
<evidence type="ECO:0000313" key="2">
    <source>
        <dbReference type="Proteomes" id="UP000613768"/>
    </source>
</evidence>
<dbReference type="Gene3D" id="1.25.40.20">
    <property type="entry name" value="Ankyrin repeat-containing domain"/>
    <property type="match status" value="1"/>
</dbReference>
<sequence>MNAPPEVVVEAAKLCAGQKGFESDPFGLLALCVSLTNTSSNALATFKALLAAGVSPNIIVCGGETLLQHVITLNRVREVRELLAHGARPEQKNVFGYESTSNLEGAIAAENEAGELAVSWFQTR</sequence>
<gene>
    <name evidence="1" type="ORF">IFO71_19140</name>
</gene>
<keyword evidence="2" id="KW-1185">Reference proteome</keyword>
<name>A0AAW3ZS21_9GAMM</name>
<evidence type="ECO:0000313" key="1">
    <source>
        <dbReference type="EMBL" id="MBD8527867.1"/>
    </source>
</evidence>
<accession>A0AAW3ZS21</accession>
<dbReference type="SUPFAM" id="SSF48403">
    <property type="entry name" value="Ankyrin repeat"/>
    <property type="match status" value="1"/>
</dbReference>
<reference evidence="1 2" key="1">
    <citation type="submission" date="2020-09" db="EMBL/GenBank/DDBJ databases">
        <title>Pseudoxanthomonas sp. CAU 1598 isolated from sand of Yaerae Beach.</title>
        <authorList>
            <person name="Kim W."/>
        </authorList>
    </citation>
    <scope>NUCLEOTIDE SEQUENCE [LARGE SCALE GENOMIC DNA]</scope>
    <source>
        <strain evidence="1 2">CAU 1598</strain>
    </source>
</reference>
<proteinExistence type="predicted"/>
<organism evidence="1 2">
    <name type="scientific">Pseudomarimonas arenosa</name>
    <dbReference type="NCBI Taxonomy" id="2774145"/>
    <lineage>
        <taxon>Bacteria</taxon>
        <taxon>Pseudomonadati</taxon>
        <taxon>Pseudomonadota</taxon>
        <taxon>Gammaproteobacteria</taxon>
        <taxon>Lysobacterales</taxon>
        <taxon>Lysobacteraceae</taxon>
        <taxon>Pseudomarimonas</taxon>
    </lineage>
</organism>
<evidence type="ECO:0008006" key="3">
    <source>
        <dbReference type="Google" id="ProtNLM"/>
    </source>
</evidence>
<dbReference type="RefSeq" id="WP_192031287.1">
    <property type="nucleotide sequence ID" value="NZ_JACYTR010000068.1"/>
</dbReference>
<dbReference type="AlphaFoldDB" id="A0AAW3ZS21"/>
<comment type="caution">
    <text evidence="1">The sequence shown here is derived from an EMBL/GenBank/DDBJ whole genome shotgun (WGS) entry which is preliminary data.</text>
</comment>
<dbReference type="InterPro" id="IPR036770">
    <property type="entry name" value="Ankyrin_rpt-contain_sf"/>
</dbReference>